<protein>
    <recommendedName>
        <fullName evidence="4">Terminase</fullName>
    </recommendedName>
</protein>
<feature type="region of interest" description="Disordered" evidence="1">
    <location>
        <begin position="46"/>
        <end position="74"/>
    </location>
</feature>
<dbReference type="Gene3D" id="1.10.10.60">
    <property type="entry name" value="Homeodomain-like"/>
    <property type="match status" value="1"/>
</dbReference>
<evidence type="ECO:0000313" key="3">
    <source>
        <dbReference type="Proteomes" id="UP000326951"/>
    </source>
</evidence>
<dbReference type="AlphaFoldDB" id="A0A5K7WYE7"/>
<gene>
    <name evidence="2" type="primary">yqaS</name>
    <name evidence="2" type="ORF">St703_01950</name>
</gene>
<proteinExistence type="predicted"/>
<dbReference type="RefSeq" id="WP_152080068.1">
    <property type="nucleotide sequence ID" value="NZ_AP021853.1"/>
</dbReference>
<name>A0A5K7WYE7_9BACL</name>
<evidence type="ECO:0008006" key="4">
    <source>
        <dbReference type="Google" id="ProtNLM"/>
    </source>
</evidence>
<evidence type="ECO:0000256" key="1">
    <source>
        <dbReference type="SAM" id="MobiDB-lite"/>
    </source>
</evidence>
<dbReference type="NCBIfam" id="NF040601">
    <property type="entry name" value="TerS_not_xtmA"/>
    <property type="match status" value="1"/>
</dbReference>
<organism evidence="2 3">
    <name type="scientific">Sporolactobacillus terrae</name>
    <dbReference type="NCBI Taxonomy" id="269673"/>
    <lineage>
        <taxon>Bacteria</taxon>
        <taxon>Bacillati</taxon>
        <taxon>Bacillota</taxon>
        <taxon>Bacilli</taxon>
        <taxon>Bacillales</taxon>
        <taxon>Sporolactobacillaceae</taxon>
        <taxon>Sporolactobacillus</taxon>
    </lineage>
</organism>
<accession>A0A5K7WYE7</accession>
<dbReference type="InterPro" id="IPR009057">
    <property type="entry name" value="Homeodomain-like_sf"/>
</dbReference>
<dbReference type="Proteomes" id="UP000326951">
    <property type="component" value="Chromosome"/>
</dbReference>
<dbReference type="EMBL" id="AP021853">
    <property type="protein sequence ID" value="BBN97490.1"/>
    <property type="molecule type" value="Genomic_DNA"/>
</dbReference>
<evidence type="ECO:0000313" key="2">
    <source>
        <dbReference type="EMBL" id="BBN97490.1"/>
    </source>
</evidence>
<dbReference type="Pfam" id="PF13384">
    <property type="entry name" value="HTH_23"/>
    <property type="match status" value="1"/>
</dbReference>
<reference evidence="2 3" key="1">
    <citation type="submission" date="2019-09" db="EMBL/GenBank/DDBJ databases">
        <title>Complete genome sequence of Sporolactobacillus terrae 70-3.</title>
        <authorList>
            <person name="Tanaka N."/>
            <person name="Shiwa Y."/>
            <person name="Fujita N."/>
            <person name="Tanasupawat S."/>
        </authorList>
    </citation>
    <scope>NUCLEOTIDE SEQUENCE [LARGE SCALE GENOMIC DNA]</scope>
    <source>
        <strain evidence="2 3">70-3</strain>
    </source>
</reference>
<sequence>MDDSKDRAYRDYQSGMKYKDIAEKYSVSLNTVKSWKKRYSWTRENGAHKKKRVHTKGAPVGNQNAKGHGPPAGNQNATKFGFFSKYLPAESVEIMQEIDTAEPSDLLWDQIMIQYTAIIRAQKIMLVESKNDLTKVLKRTKFSDTVEEKEYELQFAWDKQANFLNAQSRAMGELRALIKQFIAVADTFDERLNRLKLMQAQIENTTQSAELTKARAALIKGGKADTSLLDSLVAALNGGADHDQN</sequence>
<dbReference type="SUPFAM" id="SSF46689">
    <property type="entry name" value="Homeodomain-like"/>
    <property type="match status" value="1"/>
</dbReference>